<comment type="caution">
    <text evidence="1">The sequence shown here is derived from an EMBL/GenBank/DDBJ whole genome shotgun (WGS) entry which is preliminary data.</text>
</comment>
<protein>
    <submittedName>
        <fullName evidence="1">Uncharacterized protein</fullName>
    </submittedName>
</protein>
<dbReference type="Proteomes" id="UP001642540">
    <property type="component" value="Unassembled WGS sequence"/>
</dbReference>
<sequence length="214" mass="24790">MNTYKYGKVKCNNGRKLEVSNGLKMYFYGMDDNHVNTFIISLPYKFQHCINGKGLSCTNQHKENVLVLRSGVADIYIDKNGTVVFNLRQVETSEGIRDEEKEFQEELQLAPKIFIPFGTINLHLRCGSKVKNTEYNATPWDERPISKLKNHGLHQAVLVIERGLNGLPDKWLKFDAMIIKGTDIRKCARNIYYYNTVRKVLLERYNGKWASGHW</sequence>
<proteinExistence type="predicted"/>
<evidence type="ECO:0000313" key="1">
    <source>
        <dbReference type="EMBL" id="CAL8117303.1"/>
    </source>
</evidence>
<gene>
    <name evidence="1" type="ORF">ODALV1_LOCUS17627</name>
</gene>
<accession>A0ABP1R197</accession>
<keyword evidence="2" id="KW-1185">Reference proteome</keyword>
<organism evidence="1 2">
    <name type="scientific">Orchesella dallaii</name>
    <dbReference type="NCBI Taxonomy" id="48710"/>
    <lineage>
        <taxon>Eukaryota</taxon>
        <taxon>Metazoa</taxon>
        <taxon>Ecdysozoa</taxon>
        <taxon>Arthropoda</taxon>
        <taxon>Hexapoda</taxon>
        <taxon>Collembola</taxon>
        <taxon>Entomobryomorpha</taxon>
        <taxon>Entomobryoidea</taxon>
        <taxon>Orchesellidae</taxon>
        <taxon>Orchesellinae</taxon>
        <taxon>Orchesella</taxon>
    </lineage>
</organism>
<name>A0ABP1R197_9HEXA</name>
<dbReference type="EMBL" id="CAXLJM020000054">
    <property type="protein sequence ID" value="CAL8117303.1"/>
    <property type="molecule type" value="Genomic_DNA"/>
</dbReference>
<reference evidence="1 2" key="1">
    <citation type="submission" date="2024-08" db="EMBL/GenBank/DDBJ databases">
        <authorList>
            <person name="Cucini C."/>
            <person name="Frati F."/>
        </authorList>
    </citation>
    <scope>NUCLEOTIDE SEQUENCE [LARGE SCALE GENOMIC DNA]</scope>
</reference>
<evidence type="ECO:0000313" key="2">
    <source>
        <dbReference type="Proteomes" id="UP001642540"/>
    </source>
</evidence>